<sequence>MPQPLQQHTDQNCATALSQPGLWFSKPTVNPLKSDLKLAPCTSELQLTAGKSTAAKSNSAPTASCHCFLAEICQLHPNSVFDCKDLALRSVTVELDVSPGSCRQEAWQLINSEVAAGCTLASINASRLSSGRVLVRPELSAVLPLTLSHVTHLSDIIAGCSVRLCWQCRHRRRGGPLLRCARCRYARYCGPPARPRTGAATVWSAARPCAPWPGWSASTMPGLSRPSTPSMPLCLTLPDYPCRLT</sequence>
<keyword evidence="1" id="KW-1185">Reference proteome</keyword>
<proteinExistence type="predicted"/>
<name>A0A1I8H203_9PLAT</name>
<dbReference type="WBParaSite" id="maker-uti_cns_0004095-snap-gene-0.7-mRNA-1">
    <property type="protein sequence ID" value="maker-uti_cns_0004095-snap-gene-0.7-mRNA-1"/>
    <property type="gene ID" value="maker-uti_cns_0004095-snap-gene-0.7"/>
</dbReference>
<evidence type="ECO:0000313" key="2">
    <source>
        <dbReference type="WBParaSite" id="maker-uti_cns_0004095-snap-gene-0.7-mRNA-1"/>
    </source>
</evidence>
<organism evidence="1 2">
    <name type="scientific">Macrostomum lignano</name>
    <dbReference type="NCBI Taxonomy" id="282301"/>
    <lineage>
        <taxon>Eukaryota</taxon>
        <taxon>Metazoa</taxon>
        <taxon>Spiralia</taxon>
        <taxon>Lophotrochozoa</taxon>
        <taxon>Platyhelminthes</taxon>
        <taxon>Rhabditophora</taxon>
        <taxon>Macrostomorpha</taxon>
        <taxon>Macrostomida</taxon>
        <taxon>Macrostomidae</taxon>
        <taxon>Macrostomum</taxon>
    </lineage>
</organism>
<dbReference type="Proteomes" id="UP000095280">
    <property type="component" value="Unplaced"/>
</dbReference>
<protein>
    <submittedName>
        <fullName evidence="2">Tectonic family member 3</fullName>
    </submittedName>
</protein>
<reference evidence="2" key="1">
    <citation type="submission" date="2016-11" db="UniProtKB">
        <authorList>
            <consortium name="WormBaseParasite"/>
        </authorList>
    </citation>
    <scope>IDENTIFICATION</scope>
</reference>
<accession>A0A1I8H203</accession>
<evidence type="ECO:0000313" key="1">
    <source>
        <dbReference type="Proteomes" id="UP000095280"/>
    </source>
</evidence>
<dbReference type="AlphaFoldDB" id="A0A1I8H203"/>